<dbReference type="GO" id="GO:0005524">
    <property type="term" value="F:ATP binding"/>
    <property type="evidence" value="ECO:0007669"/>
    <property type="project" value="UniProtKB-KW"/>
</dbReference>
<dbReference type="InterPro" id="IPR049080">
    <property type="entry name" value="MOV-10-like_beta-barrel"/>
</dbReference>
<dbReference type="CDD" id="cd18038">
    <property type="entry name" value="DEXXQc_Helz-like"/>
    <property type="match status" value="1"/>
</dbReference>
<dbReference type="GO" id="GO:0003723">
    <property type="term" value="F:RNA binding"/>
    <property type="evidence" value="ECO:0007669"/>
    <property type="project" value="UniProtKB-KW"/>
</dbReference>
<evidence type="ECO:0000256" key="9">
    <source>
        <dbReference type="ARBA" id="ARBA00022884"/>
    </source>
</evidence>
<dbReference type="Pfam" id="PF21634">
    <property type="entry name" value="MOV-10_beta-barrel"/>
    <property type="match status" value="1"/>
</dbReference>
<evidence type="ECO:0000313" key="14">
    <source>
        <dbReference type="EMBL" id="KAJ7074960.1"/>
    </source>
</evidence>
<dbReference type="EMBL" id="JARJCN010000107">
    <property type="protein sequence ID" value="KAJ7074960.1"/>
    <property type="molecule type" value="Genomic_DNA"/>
</dbReference>
<dbReference type="Gene3D" id="3.40.50.300">
    <property type="entry name" value="P-loop containing nucleotide triphosphate hydrolases"/>
    <property type="match status" value="2"/>
</dbReference>
<dbReference type="GO" id="GO:0016787">
    <property type="term" value="F:hydrolase activity"/>
    <property type="evidence" value="ECO:0007669"/>
    <property type="project" value="UniProtKB-KW"/>
</dbReference>
<evidence type="ECO:0000259" key="13">
    <source>
        <dbReference type="PROSITE" id="PS00028"/>
    </source>
</evidence>
<evidence type="ECO:0000256" key="8">
    <source>
        <dbReference type="ARBA" id="ARBA00022840"/>
    </source>
</evidence>
<dbReference type="InterPro" id="IPR027417">
    <property type="entry name" value="P-loop_NTPase"/>
</dbReference>
<keyword evidence="8" id="KW-0067">ATP-binding</keyword>
<dbReference type="Proteomes" id="UP001222325">
    <property type="component" value="Unassembled WGS sequence"/>
</dbReference>
<protein>
    <recommendedName>
        <fullName evidence="3">RNA helicase</fullName>
        <ecNumber evidence="3">3.6.4.13</ecNumber>
    </recommendedName>
</protein>
<dbReference type="Pfam" id="PF13086">
    <property type="entry name" value="AAA_11"/>
    <property type="match status" value="2"/>
</dbReference>
<comment type="caution">
    <text evidence="14">The sequence shown here is derived from an EMBL/GenBank/DDBJ whole genome shotgun (WGS) entry which is preliminary data.</text>
</comment>
<dbReference type="EC" id="3.6.4.13" evidence="3"/>
<feature type="compositionally biased region" description="Basic and acidic residues" evidence="12">
    <location>
        <begin position="1012"/>
        <end position="1021"/>
    </location>
</feature>
<evidence type="ECO:0000256" key="5">
    <source>
        <dbReference type="ARBA" id="ARBA00022741"/>
    </source>
</evidence>
<keyword evidence="9" id="KW-0694">RNA-binding</keyword>
<dbReference type="GO" id="GO:0031047">
    <property type="term" value="P:regulatory ncRNA-mediated gene silencing"/>
    <property type="evidence" value="ECO:0007669"/>
    <property type="project" value="UniProtKB-KW"/>
</dbReference>
<dbReference type="GO" id="GO:0032574">
    <property type="term" value="F:5'-3' RNA helicase activity"/>
    <property type="evidence" value="ECO:0007669"/>
    <property type="project" value="InterPro"/>
</dbReference>
<dbReference type="AlphaFoldDB" id="A0AAD6XIY4"/>
<dbReference type="PANTHER" id="PTHR45418:SF1">
    <property type="entry name" value="CANCER_TESTIS ANTIGEN 55"/>
    <property type="match status" value="1"/>
</dbReference>
<evidence type="ECO:0000256" key="1">
    <source>
        <dbReference type="ARBA" id="ARBA00004331"/>
    </source>
</evidence>
<dbReference type="InterPro" id="IPR047187">
    <property type="entry name" value="SF1_C_Upf1"/>
</dbReference>
<dbReference type="InterPro" id="IPR036236">
    <property type="entry name" value="Znf_C2H2_sf"/>
</dbReference>
<dbReference type="Pfam" id="PF13087">
    <property type="entry name" value="AAA_12"/>
    <property type="match status" value="1"/>
</dbReference>
<dbReference type="PANTHER" id="PTHR45418">
    <property type="entry name" value="CANCER/TESTIS ANTIGEN 55"/>
    <property type="match status" value="1"/>
</dbReference>
<reference evidence="14" key="1">
    <citation type="submission" date="2023-03" db="EMBL/GenBank/DDBJ databases">
        <title>Massive genome expansion in bonnet fungi (Mycena s.s.) driven by repeated elements and novel gene families across ecological guilds.</title>
        <authorList>
            <consortium name="Lawrence Berkeley National Laboratory"/>
            <person name="Harder C.B."/>
            <person name="Miyauchi S."/>
            <person name="Viragh M."/>
            <person name="Kuo A."/>
            <person name="Thoen E."/>
            <person name="Andreopoulos B."/>
            <person name="Lu D."/>
            <person name="Skrede I."/>
            <person name="Drula E."/>
            <person name="Henrissat B."/>
            <person name="Morin E."/>
            <person name="Kohler A."/>
            <person name="Barry K."/>
            <person name="LaButti K."/>
            <person name="Morin E."/>
            <person name="Salamov A."/>
            <person name="Lipzen A."/>
            <person name="Mereny Z."/>
            <person name="Hegedus B."/>
            <person name="Baldrian P."/>
            <person name="Stursova M."/>
            <person name="Weitz H."/>
            <person name="Taylor A."/>
            <person name="Grigoriev I.V."/>
            <person name="Nagy L.G."/>
            <person name="Martin F."/>
            <person name="Kauserud H."/>
        </authorList>
    </citation>
    <scope>NUCLEOTIDE SEQUENCE</scope>
    <source>
        <strain evidence="14">CBHHK173m</strain>
    </source>
</reference>
<feature type="region of interest" description="Disordered" evidence="12">
    <location>
        <begin position="998"/>
        <end position="1021"/>
    </location>
</feature>
<dbReference type="FunFam" id="3.40.50.300:FF:000608">
    <property type="entry name" value="Mov10 RISC complex RNA helicase"/>
    <property type="match status" value="1"/>
</dbReference>
<evidence type="ECO:0000256" key="10">
    <source>
        <dbReference type="ARBA" id="ARBA00023158"/>
    </source>
</evidence>
<evidence type="ECO:0000256" key="3">
    <source>
        <dbReference type="ARBA" id="ARBA00012552"/>
    </source>
</evidence>
<comment type="catalytic activity">
    <reaction evidence="11">
        <text>ATP + H2O = ADP + phosphate + H(+)</text>
        <dbReference type="Rhea" id="RHEA:13065"/>
        <dbReference type="ChEBI" id="CHEBI:15377"/>
        <dbReference type="ChEBI" id="CHEBI:15378"/>
        <dbReference type="ChEBI" id="CHEBI:30616"/>
        <dbReference type="ChEBI" id="CHEBI:43474"/>
        <dbReference type="ChEBI" id="CHEBI:456216"/>
        <dbReference type="EC" id="3.6.4.13"/>
    </reaction>
</comment>
<keyword evidence="5" id="KW-0547">Nucleotide-binding</keyword>
<sequence length="1021" mass="113984">MRTHKSQAFTCRRPSSPLPPMSPVTACPSLLSNGVCEDPSCLHRHDISSCGLCNRVFASPDDYALHATTKQHLNKVQGESGAMVYCAVCQKYVSGMKNWVQHIASPRHIAVAAQRGLPSDVDPEEPEYIPGHTLCSTCNSHIPDRNWPRHHLTPKHKDREQFVSFRSALDEAEKDKHGISVSGNFDFGIVDGPIAQSGVIIRSTIHNATPSSKVSLVSMTLASDKGSRTQSPFSVTLHDPNRTIGYNATYAFTITLRQAYSGRAENRLEILFEDTQLKKRFIIARVLYANVGNRADHELLRPIAPYVPRKRTTRQPETSIVEGVLPPALKAVPYVVPLPKAPIPNNLAGALSTGSTPNIVANVRRLYLPPILDSNSYARHFKHLLWTEEFRMDRDLEHYDISNAKLNVYNHLHFLDVPGLAEKRPSVLVGDRILVQKHGSIHGHWFEGGVHVVRKEEVGLRFHSTFRATSLAERFTVRFKLNRYPLRRQHLAMDTAFTEDRVLFPLPRHVLTRSPTPASTRLRIFNPLIATNAPQLQAVLSIVKRAPGSPPFVIFGPPGTGKTVTMVEAIRQVLVADPNARVLACAPSNSAADLIASRLMALNTDELFRFYAPSRNKEQVSLELREYTYTKAEGHFSVPLLSRMKRFRVVVTTCVSASVVSGIGIPRGHYTHIFCDEAGQSTEPEVMIAIKTMADTKTSIVLSGDPKQLGPIIRSAVARELGLETSYIERLMQREIYDEKKGYGLSVVKLTKNFRSHNAILKFPNERFYKGELKECGDKSVINAYIGAPFLPNKAFPIVFHAIAGKDDREAASPSFFNIDEVSQVKSYIQSLRADRRFRITDNDIGVITPYHAQCLKIRTALRAVADGVKVGSVEEFQGQERRVIIISTVRSSREFVEYDLRHTLGFVANPRRFNVAVTRAQALLIVVGDPNVLGLDPLWRAFLNYVYNHGGWTGPTIGWDPREEVLEAGGYDRTTREAAQQDMNAFTRRMEVLTIAGVQAGEGDGDEDDTNVDRPWQDVE</sequence>
<keyword evidence="7" id="KW-0347">Helicase</keyword>
<comment type="subcellular location">
    <subcellularLocation>
        <location evidence="1">Cytoplasm</location>
        <location evidence="1">Cytoplasmic ribonucleoprotein granule</location>
    </subcellularLocation>
</comment>
<evidence type="ECO:0000256" key="11">
    <source>
        <dbReference type="ARBA" id="ARBA00047984"/>
    </source>
</evidence>
<gene>
    <name evidence="14" type="ORF">B0H15DRAFT_1027329</name>
</gene>
<dbReference type="SUPFAM" id="SSF57667">
    <property type="entry name" value="beta-beta-alpha zinc fingers"/>
    <property type="match status" value="1"/>
</dbReference>
<dbReference type="InterPro" id="IPR026122">
    <property type="entry name" value="MOV-10/SDE3_DEXXQ/H-box"/>
</dbReference>
<evidence type="ECO:0000256" key="4">
    <source>
        <dbReference type="ARBA" id="ARBA00022490"/>
    </source>
</evidence>
<dbReference type="GO" id="GO:0036464">
    <property type="term" value="C:cytoplasmic ribonucleoprotein granule"/>
    <property type="evidence" value="ECO:0007669"/>
    <property type="project" value="UniProtKB-SubCell"/>
</dbReference>
<evidence type="ECO:0000313" key="15">
    <source>
        <dbReference type="Proteomes" id="UP001222325"/>
    </source>
</evidence>
<dbReference type="Pfam" id="PF12874">
    <property type="entry name" value="zf-met"/>
    <property type="match status" value="2"/>
</dbReference>
<organism evidence="14 15">
    <name type="scientific">Mycena belliarum</name>
    <dbReference type="NCBI Taxonomy" id="1033014"/>
    <lineage>
        <taxon>Eukaryota</taxon>
        <taxon>Fungi</taxon>
        <taxon>Dikarya</taxon>
        <taxon>Basidiomycota</taxon>
        <taxon>Agaricomycotina</taxon>
        <taxon>Agaricomycetes</taxon>
        <taxon>Agaricomycetidae</taxon>
        <taxon>Agaricales</taxon>
        <taxon>Marasmiineae</taxon>
        <taxon>Mycenaceae</taxon>
        <taxon>Mycena</taxon>
    </lineage>
</organism>
<keyword evidence="4" id="KW-0963">Cytoplasm</keyword>
<evidence type="ECO:0000256" key="2">
    <source>
        <dbReference type="ARBA" id="ARBA00005601"/>
    </source>
</evidence>
<keyword evidence="10" id="KW-0943">RNA-mediated gene silencing</keyword>
<accession>A0AAD6XIY4</accession>
<evidence type="ECO:0000256" key="6">
    <source>
        <dbReference type="ARBA" id="ARBA00022801"/>
    </source>
</evidence>
<dbReference type="InterPro" id="IPR013087">
    <property type="entry name" value="Znf_C2H2_type"/>
</dbReference>
<keyword evidence="6 14" id="KW-0378">Hydrolase</keyword>
<comment type="similarity">
    <text evidence="2">Belongs to the DNA2/NAM7 helicase family. SDE3 subfamily.</text>
</comment>
<proteinExistence type="inferred from homology"/>
<dbReference type="InterPro" id="IPR041677">
    <property type="entry name" value="DNA2/NAM7_AAA_11"/>
</dbReference>
<dbReference type="SUPFAM" id="SSF52540">
    <property type="entry name" value="P-loop containing nucleoside triphosphate hydrolases"/>
    <property type="match status" value="1"/>
</dbReference>
<dbReference type="PROSITE" id="PS00028">
    <property type="entry name" value="ZINC_FINGER_C2H2_1"/>
    <property type="match status" value="1"/>
</dbReference>
<dbReference type="InterPro" id="IPR041679">
    <property type="entry name" value="DNA2/NAM7-like_C"/>
</dbReference>
<dbReference type="CDD" id="cd18808">
    <property type="entry name" value="SF1_C_Upf1"/>
    <property type="match status" value="1"/>
</dbReference>
<evidence type="ECO:0000256" key="12">
    <source>
        <dbReference type="SAM" id="MobiDB-lite"/>
    </source>
</evidence>
<evidence type="ECO:0000256" key="7">
    <source>
        <dbReference type="ARBA" id="ARBA00022806"/>
    </source>
</evidence>
<keyword evidence="15" id="KW-1185">Reference proteome</keyword>
<name>A0AAD6XIY4_9AGAR</name>
<feature type="domain" description="C2H2-type" evidence="13">
    <location>
        <begin position="50"/>
        <end position="72"/>
    </location>
</feature>